<organism evidence="2 3">
    <name type="scientific">Euzebyella marina</name>
    <dbReference type="NCBI Taxonomy" id="1761453"/>
    <lineage>
        <taxon>Bacteria</taxon>
        <taxon>Pseudomonadati</taxon>
        <taxon>Bacteroidota</taxon>
        <taxon>Flavobacteriia</taxon>
        <taxon>Flavobacteriales</taxon>
        <taxon>Flavobacteriaceae</taxon>
        <taxon>Euzebyella</taxon>
    </lineage>
</organism>
<keyword evidence="3" id="KW-1185">Reference proteome</keyword>
<feature type="region of interest" description="Disordered" evidence="1">
    <location>
        <begin position="43"/>
        <end position="89"/>
    </location>
</feature>
<sequence length="89" mass="10128">MKNENEVNSKKINEQKTDNKSPSENSDENRLFLVKGERLDFTNSKTTSYKNKNLVGTKNLMDKKSKLYSQGGESKNGLEKSQSRKVKKG</sequence>
<protein>
    <submittedName>
        <fullName evidence="2">Uncharacterized protein</fullName>
    </submittedName>
</protein>
<accession>A0A3G2L2C0</accession>
<dbReference type="KEGG" id="emar:D1013_03035"/>
<dbReference type="RefSeq" id="WP_121847479.1">
    <property type="nucleotide sequence ID" value="NZ_CP032050.1"/>
</dbReference>
<dbReference type="AlphaFoldDB" id="A0A3G2L2C0"/>
<feature type="compositionally biased region" description="Polar residues" evidence="1">
    <location>
        <begin position="43"/>
        <end position="56"/>
    </location>
</feature>
<dbReference type="EMBL" id="CP032050">
    <property type="protein sequence ID" value="AYN66427.1"/>
    <property type="molecule type" value="Genomic_DNA"/>
</dbReference>
<proteinExistence type="predicted"/>
<reference evidence="2 3" key="1">
    <citation type="submission" date="2018-08" db="EMBL/GenBank/DDBJ databases">
        <title>The reduced genetic potential of extracellular carbohydrate catabolism in Euzebyella marina RN62, a Flavobacteriia bacterium isolated from the hadal water.</title>
        <authorList>
            <person name="Xue C."/>
        </authorList>
    </citation>
    <scope>NUCLEOTIDE SEQUENCE [LARGE SCALE GENOMIC DNA]</scope>
    <source>
        <strain evidence="2 3">RN62</strain>
    </source>
</reference>
<evidence type="ECO:0000313" key="3">
    <source>
        <dbReference type="Proteomes" id="UP000276309"/>
    </source>
</evidence>
<gene>
    <name evidence="2" type="ORF">D1013_03035</name>
</gene>
<feature type="region of interest" description="Disordered" evidence="1">
    <location>
        <begin position="1"/>
        <end position="31"/>
    </location>
</feature>
<name>A0A3G2L2C0_9FLAO</name>
<evidence type="ECO:0000313" key="2">
    <source>
        <dbReference type="EMBL" id="AYN66427.1"/>
    </source>
</evidence>
<evidence type="ECO:0000256" key="1">
    <source>
        <dbReference type="SAM" id="MobiDB-lite"/>
    </source>
</evidence>
<dbReference type="Proteomes" id="UP000276309">
    <property type="component" value="Chromosome"/>
</dbReference>